<dbReference type="PROSITE" id="PS50011">
    <property type="entry name" value="PROTEIN_KINASE_DOM"/>
    <property type="match status" value="1"/>
</dbReference>
<proteinExistence type="predicted"/>
<evidence type="ECO:0000256" key="4">
    <source>
        <dbReference type="ARBA" id="ARBA00022603"/>
    </source>
</evidence>
<dbReference type="InterPro" id="IPR003616">
    <property type="entry name" value="Post-SET_dom"/>
</dbReference>
<dbReference type="GO" id="GO:0005524">
    <property type="term" value="F:ATP binding"/>
    <property type="evidence" value="ECO:0007669"/>
    <property type="project" value="InterPro"/>
</dbReference>
<feature type="compositionally biased region" description="Basic and acidic residues" evidence="8">
    <location>
        <begin position="1203"/>
        <end position="1226"/>
    </location>
</feature>
<feature type="region of interest" description="Disordered" evidence="8">
    <location>
        <begin position="1199"/>
        <end position="1283"/>
    </location>
</feature>
<sequence>MSSSPRPKLSLAGLNGCKLHPSTVLPNDLTLVDSVDWSFDDALITPHRGSAARCQCRPTSDNSEGCQDDSCVNFACLEECGSACPHPRCGNQNIDKKIWRKLEIRPTPKKGHGLFALEDIPAKKFIVEYCGEVVGEKKLNQRFADYLKVNDRMLYVLELAKGIYIDARSKGGVARYINHCCTPNCTMEKWKVRGNYRMVVFALRDIKKDEELTFDYKWDRRKGRPLTKCHCESPECRGYLETEAVSVFEEVDEDGKKIGDWRRLKEGESGMALIGHTIKIYFEGNYSYLEAEVNDYNPGTGTHNVRYIIDDEVSDEKLTDDVFIYDETITNEITKKKGRTSISSRVNVYDGDEDRNETGAVISSSTNQFQDKTTNILYVSKACHEFIARKAIIPTLLSKYGVRAEQKLTKRSALTLDDLHEIADLNPEMTHFIAITFTGPGKAPDLALDSLKRWTEVYKAQLPPPAPIMATSSFEIPSVTDVFSPSQTSCHVCVPEESVPTLSMVVSRLKSQSVAIEITKKTEPTKSVHNKQMKLVAFTILSGSPDMEKWFQEQAYGQFKNDGECIMFGRDFMESWSQLIKDNVYIKHLAEAINAPVHITLPINQEKPMIWYGCNPKDIGEVHNGVIGRALDAVKGCEFLLAQPQVFEPIKGRLLEFLAGQATYAAPWLTITPQDGSKETAKQLKSIASACFVHQAHLASKSAAHPFFSSKPALPANVKQPDTEVMAAELVILGQVCLGGALKGALKRQNVHASSICGMFWSGGPPRAARILAITSLYIAHKSSSGLLTKPMRLHSLEDVVEIYYQTIYPNNVMDRQGEEMLDICKRVISLETEVAEKLSWRLGTANGEWIWWKILEIETKGAGKELTQVMLNARAVATSGQVGSWNGGRFVAETDGKDLAVAAYTMFQFDDSAVNAVAGSLLKGSTAGAAKAFSGILNAVESRTTEKYKDHFLVKSLISKCRMNNPFLAQVPAAQTNGVKRAYVTGVTMQFSAIASNLDLTAVRETEDGGVTLVGSSRSIYVFVEKVNAALREARPSESRLPFAQVVQIENYSPPPVTDQFVDSVISMPEECRIKPVASLPVGKLQEKGLFWASSNKKFAELDYTRNLLNFPQCFDLSNAQPILELAHYLEGTKGEADVKLLRVPGRKVSEREEMRLKQMKCRGKVGISPAVLKDLQMMEWMEAGGYEDSFVLPLGLVHGRGKTDRDDKKKKSKDKGEGEEKKSEEEDNLLSILDFSSDEEDEDGPSKRASLDVDHISQDEAEGDEQPKKKSRKSHAADPDHPFHLITTDEWVVSMKDFRKVFTRRRAKESKSRSGNDYDPPMAVSLSVVRSMMRNLFQIASGCHSIGCALGNNKSTQTYFNFETFLVNEAGELKLSSLSACCPMNRSDTDLSGLNDIKLKKKGTKDEQKNLKKALDAKFGKDKLLYASPEILLGSQRVTPASDVWAVGALGLQLLLGKATFNLGAGGRTDTLVNITKLAGTISETSNNFGKGKLMPFFKKYEQYMDKKNTKEAASNGGKKKKYKQDMGKGLKVMSKLQGQEYDQFFDFMDKLLKMDPELRPSAAGALLHPFFKEDDHPEGCSKAAREWIDVRKFLGKGSSGAGGAKDYEDQERGEKRKAEGALEEEGEEKKGRLVAGFDEDLIDDGDDIYGGL</sequence>
<evidence type="ECO:0000259" key="9">
    <source>
        <dbReference type="PROSITE" id="PS50011"/>
    </source>
</evidence>
<dbReference type="GO" id="GO:0005634">
    <property type="term" value="C:nucleus"/>
    <property type="evidence" value="ECO:0007669"/>
    <property type="project" value="UniProtKB-SubCell"/>
</dbReference>
<feature type="compositionally biased region" description="Basic and acidic residues" evidence="8">
    <location>
        <begin position="1246"/>
        <end position="1260"/>
    </location>
</feature>
<keyword evidence="13" id="KW-1185">Reference proteome</keyword>
<dbReference type="InterPro" id="IPR050777">
    <property type="entry name" value="SET2_Histone-Lys_MeTrsfase"/>
</dbReference>
<dbReference type="Gene3D" id="2.170.270.10">
    <property type="entry name" value="SET domain"/>
    <property type="match status" value="1"/>
</dbReference>
<evidence type="ECO:0000256" key="5">
    <source>
        <dbReference type="ARBA" id="ARBA00022679"/>
    </source>
</evidence>
<feature type="domain" description="Post-SET" evidence="11">
    <location>
        <begin position="225"/>
        <end position="241"/>
    </location>
</feature>
<evidence type="ECO:0000256" key="2">
    <source>
        <dbReference type="ARBA" id="ARBA00004286"/>
    </source>
</evidence>
<reference evidence="13" key="1">
    <citation type="journal article" date="2023" name="Commun. Biol.">
        <title>Genome analysis of Parmales, the sister group of diatoms, reveals the evolutionary specialization of diatoms from phago-mixotrophs to photoautotrophs.</title>
        <authorList>
            <person name="Ban H."/>
            <person name="Sato S."/>
            <person name="Yoshikawa S."/>
            <person name="Yamada K."/>
            <person name="Nakamura Y."/>
            <person name="Ichinomiya M."/>
            <person name="Sato N."/>
            <person name="Blanc-Mathieu R."/>
            <person name="Endo H."/>
            <person name="Kuwata A."/>
            <person name="Ogata H."/>
        </authorList>
    </citation>
    <scope>NUCLEOTIDE SEQUENCE [LARGE SCALE GENOMIC DNA]</scope>
    <source>
        <strain evidence="13">NIES 3699</strain>
    </source>
</reference>
<organism evidence="12 13">
    <name type="scientific">Triparma verrucosa</name>
    <dbReference type="NCBI Taxonomy" id="1606542"/>
    <lineage>
        <taxon>Eukaryota</taxon>
        <taxon>Sar</taxon>
        <taxon>Stramenopiles</taxon>
        <taxon>Ochrophyta</taxon>
        <taxon>Bolidophyceae</taxon>
        <taxon>Parmales</taxon>
        <taxon>Triparmaceae</taxon>
        <taxon>Triparma</taxon>
    </lineage>
</organism>
<comment type="caution">
    <text evidence="12">The sequence shown here is derived from an EMBL/GenBank/DDBJ whole genome shotgun (WGS) entry which is preliminary data.</text>
</comment>
<dbReference type="SUPFAM" id="SSF82199">
    <property type="entry name" value="SET domain"/>
    <property type="match status" value="1"/>
</dbReference>
<dbReference type="PROSITE" id="PS50868">
    <property type="entry name" value="POST_SET"/>
    <property type="match status" value="1"/>
</dbReference>
<dbReference type="Proteomes" id="UP001165160">
    <property type="component" value="Unassembled WGS sequence"/>
</dbReference>
<dbReference type="PROSITE" id="PS50280">
    <property type="entry name" value="SET"/>
    <property type="match status" value="1"/>
</dbReference>
<feature type="compositionally biased region" description="Basic and acidic residues" evidence="8">
    <location>
        <begin position="1608"/>
        <end position="1623"/>
    </location>
</feature>
<evidence type="ECO:0000256" key="1">
    <source>
        <dbReference type="ARBA" id="ARBA00004123"/>
    </source>
</evidence>
<feature type="region of interest" description="Disordered" evidence="8">
    <location>
        <begin position="1600"/>
        <end position="1635"/>
    </location>
</feature>
<accession>A0A9W7KSI9</accession>
<dbReference type="SMART" id="SM00570">
    <property type="entry name" value="AWS"/>
    <property type="match status" value="1"/>
</dbReference>
<evidence type="ECO:0000256" key="8">
    <source>
        <dbReference type="SAM" id="MobiDB-lite"/>
    </source>
</evidence>
<dbReference type="GO" id="GO:0005694">
    <property type="term" value="C:chromosome"/>
    <property type="evidence" value="ECO:0007669"/>
    <property type="project" value="UniProtKB-SubCell"/>
</dbReference>
<dbReference type="GO" id="GO:0032259">
    <property type="term" value="P:methylation"/>
    <property type="evidence" value="ECO:0007669"/>
    <property type="project" value="UniProtKB-KW"/>
</dbReference>
<keyword evidence="5" id="KW-0808">Transferase</keyword>
<dbReference type="GO" id="GO:0042054">
    <property type="term" value="F:histone methyltransferase activity"/>
    <property type="evidence" value="ECO:0007669"/>
    <property type="project" value="InterPro"/>
</dbReference>
<evidence type="ECO:0000259" key="11">
    <source>
        <dbReference type="PROSITE" id="PS50868"/>
    </source>
</evidence>
<dbReference type="GO" id="GO:0004672">
    <property type="term" value="F:protein kinase activity"/>
    <property type="evidence" value="ECO:0007669"/>
    <property type="project" value="InterPro"/>
</dbReference>
<protein>
    <submittedName>
        <fullName evidence="12">Uncharacterized protein</fullName>
    </submittedName>
</protein>
<dbReference type="InterPro" id="IPR046341">
    <property type="entry name" value="SET_dom_sf"/>
</dbReference>
<dbReference type="InterPro" id="IPR006560">
    <property type="entry name" value="AWS_dom"/>
</dbReference>
<dbReference type="Gene3D" id="1.10.510.10">
    <property type="entry name" value="Transferase(Phosphotransferase) domain 1"/>
    <property type="match status" value="1"/>
</dbReference>
<dbReference type="InterPro" id="IPR001214">
    <property type="entry name" value="SET_dom"/>
</dbReference>
<evidence type="ECO:0000256" key="3">
    <source>
        <dbReference type="ARBA" id="ARBA00022454"/>
    </source>
</evidence>
<keyword evidence="6" id="KW-0949">S-adenosyl-L-methionine</keyword>
<dbReference type="InterPro" id="IPR011009">
    <property type="entry name" value="Kinase-like_dom_sf"/>
</dbReference>
<gene>
    <name evidence="12" type="ORF">TrVE_jg4397</name>
</gene>
<comment type="subcellular location">
    <subcellularLocation>
        <location evidence="2">Chromosome</location>
    </subcellularLocation>
    <subcellularLocation>
        <location evidence="1">Nucleus</location>
    </subcellularLocation>
</comment>
<dbReference type="SUPFAM" id="SSF56112">
    <property type="entry name" value="Protein kinase-like (PK-like)"/>
    <property type="match status" value="1"/>
</dbReference>
<keyword evidence="4" id="KW-0489">Methyltransferase</keyword>
<name>A0A9W7KSI9_9STRA</name>
<dbReference type="SMART" id="SM00317">
    <property type="entry name" value="SET"/>
    <property type="match status" value="1"/>
</dbReference>
<dbReference type="Pfam" id="PF00856">
    <property type="entry name" value="SET"/>
    <property type="match status" value="1"/>
</dbReference>
<dbReference type="SMART" id="SM00220">
    <property type="entry name" value="S_TKc"/>
    <property type="match status" value="1"/>
</dbReference>
<feature type="domain" description="SET" evidence="10">
    <location>
        <begin position="100"/>
        <end position="217"/>
    </location>
</feature>
<evidence type="ECO:0000313" key="12">
    <source>
        <dbReference type="EMBL" id="GMI10053.1"/>
    </source>
</evidence>
<feature type="domain" description="Protein kinase" evidence="9">
    <location>
        <begin position="1177"/>
        <end position="1574"/>
    </location>
</feature>
<evidence type="ECO:0000259" key="10">
    <source>
        <dbReference type="PROSITE" id="PS50280"/>
    </source>
</evidence>
<evidence type="ECO:0000313" key="13">
    <source>
        <dbReference type="Proteomes" id="UP001165160"/>
    </source>
</evidence>
<keyword evidence="7" id="KW-0539">Nucleus</keyword>
<dbReference type="InterPro" id="IPR000719">
    <property type="entry name" value="Prot_kinase_dom"/>
</dbReference>
<dbReference type="Pfam" id="PF00069">
    <property type="entry name" value="Pkinase"/>
    <property type="match status" value="1"/>
</dbReference>
<dbReference type="PANTHER" id="PTHR22884">
    <property type="entry name" value="SET DOMAIN PROTEINS"/>
    <property type="match status" value="1"/>
</dbReference>
<evidence type="ECO:0000256" key="6">
    <source>
        <dbReference type="ARBA" id="ARBA00022691"/>
    </source>
</evidence>
<dbReference type="EMBL" id="BRXX01000409">
    <property type="protein sequence ID" value="GMI10053.1"/>
    <property type="molecule type" value="Genomic_DNA"/>
</dbReference>
<keyword evidence="3" id="KW-0158">Chromosome</keyword>
<evidence type="ECO:0000256" key="7">
    <source>
        <dbReference type="ARBA" id="ARBA00023242"/>
    </source>
</evidence>